<proteinExistence type="predicted"/>
<evidence type="ECO:0000313" key="2">
    <source>
        <dbReference type="EMBL" id="KAK0647843.1"/>
    </source>
</evidence>
<evidence type="ECO:0000313" key="3">
    <source>
        <dbReference type="Proteomes" id="UP001175001"/>
    </source>
</evidence>
<dbReference type="Proteomes" id="UP001175001">
    <property type="component" value="Unassembled WGS sequence"/>
</dbReference>
<evidence type="ECO:0000256" key="1">
    <source>
        <dbReference type="SAM" id="SignalP"/>
    </source>
</evidence>
<reference evidence="2" key="1">
    <citation type="submission" date="2023-06" db="EMBL/GenBank/DDBJ databases">
        <title>Multi-omics analyses reveal the molecular pathogenesis toolkit of Lasiodiplodia hormozganensis, a cross-kingdom pathogen.</title>
        <authorList>
            <person name="Felix C."/>
            <person name="Meneses R."/>
            <person name="Goncalves M.F.M."/>
            <person name="Tilleman L."/>
            <person name="Duarte A.S."/>
            <person name="Jorrin-Novo J.V."/>
            <person name="Van De Peer Y."/>
            <person name="Deforce D."/>
            <person name="Van Nieuwerburgh F."/>
            <person name="Esteves A.C."/>
            <person name="Alves A."/>
        </authorList>
    </citation>
    <scope>NUCLEOTIDE SEQUENCE</scope>
    <source>
        <strain evidence="2">CBS 339.90</strain>
    </source>
</reference>
<dbReference type="EMBL" id="JAUJDW010000043">
    <property type="protein sequence ID" value="KAK0647843.1"/>
    <property type="molecule type" value="Genomic_DNA"/>
</dbReference>
<comment type="caution">
    <text evidence="2">The sequence shown here is derived from an EMBL/GenBank/DDBJ whole genome shotgun (WGS) entry which is preliminary data.</text>
</comment>
<feature type="chain" id="PRO_5041374053" evidence="1">
    <location>
        <begin position="21"/>
        <end position="278"/>
    </location>
</feature>
<name>A0AA40CSK1_9PEZI</name>
<protein>
    <submittedName>
        <fullName evidence="2">Protein ecm33</fullName>
    </submittedName>
</protein>
<sequence length="278" mass="30015">MAPKIIQLAALSALVGFVAGQNATLCSSAATKTISSQDDADKLGAACPTFTGNVLLADGPLYSRVALNGIQEITGKLTVHDWMEASSDSLVRIGGNFENINSYTWDIIFPALEYVGGSIIFTEEDQYRSSLQRALFPSLKKVNGDLLITGNHYFQELQAPNIEHINGLFKMVNQQQIANVTMNKLVTVQPGGIQLAGSFGEFSIVSTGSGNCSEWDALRQPGGALANVNYYHCQGGCERLYGEECYCPGANYPSQRSVTSVTGSFFSAFLPGDYRNFF</sequence>
<gene>
    <name evidence="2" type="primary">ecm33_2</name>
    <name evidence="2" type="ORF">DIS24_g7373</name>
</gene>
<keyword evidence="3" id="KW-1185">Reference proteome</keyword>
<dbReference type="AlphaFoldDB" id="A0AA40CSK1"/>
<accession>A0AA40CSK1</accession>
<keyword evidence="1" id="KW-0732">Signal</keyword>
<dbReference type="SUPFAM" id="SSF52058">
    <property type="entry name" value="L domain-like"/>
    <property type="match status" value="1"/>
</dbReference>
<organism evidence="2 3">
    <name type="scientific">Lasiodiplodia hormozganensis</name>
    <dbReference type="NCBI Taxonomy" id="869390"/>
    <lineage>
        <taxon>Eukaryota</taxon>
        <taxon>Fungi</taxon>
        <taxon>Dikarya</taxon>
        <taxon>Ascomycota</taxon>
        <taxon>Pezizomycotina</taxon>
        <taxon>Dothideomycetes</taxon>
        <taxon>Dothideomycetes incertae sedis</taxon>
        <taxon>Botryosphaeriales</taxon>
        <taxon>Botryosphaeriaceae</taxon>
        <taxon>Lasiodiplodia</taxon>
    </lineage>
</organism>
<feature type="signal peptide" evidence="1">
    <location>
        <begin position="1"/>
        <end position="20"/>
    </location>
</feature>